<feature type="compositionally biased region" description="Basic residues" evidence="1">
    <location>
        <begin position="9"/>
        <end position="22"/>
    </location>
</feature>
<organism evidence="2">
    <name type="scientific">uncultured Acetobacteraceae bacterium</name>
    <dbReference type="NCBI Taxonomy" id="169975"/>
    <lineage>
        <taxon>Bacteria</taxon>
        <taxon>Pseudomonadati</taxon>
        <taxon>Pseudomonadota</taxon>
        <taxon>Alphaproteobacteria</taxon>
        <taxon>Acetobacterales</taxon>
        <taxon>Acetobacteraceae</taxon>
        <taxon>environmental samples</taxon>
    </lineage>
</organism>
<name>A0A6J4J6L5_9PROT</name>
<dbReference type="EMBL" id="CADCTL010000224">
    <property type="protein sequence ID" value="CAA9271866.1"/>
    <property type="molecule type" value="Genomic_DNA"/>
</dbReference>
<sequence length="22" mass="2401">ALPISPGRGARRRRARRGARAV</sequence>
<evidence type="ECO:0000313" key="2">
    <source>
        <dbReference type="EMBL" id="CAA9271866.1"/>
    </source>
</evidence>
<protein>
    <submittedName>
        <fullName evidence="2">Uncharacterized protein</fullName>
    </submittedName>
</protein>
<feature type="region of interest" description="Disordered" evidence="1">
    <location>
        <begin position="1"/>
        <end position="22"/>
    </location>
</feature>
<proteinExistence type="predicted"/>
<reference evidence="2" key="1">
    <citation type="submission" date="2020-02" db="EMBL/GenBank/DDBJ databases">
        <authorList>
            <person name="Meier V. D."/>
        </authorList>
    </citation>
    <scope>NUCLEOTIDE SEQUENCE</scope>
    <source>
        <strain evidence="2">AVDCRST_MAG04</strain>
    </source>
</reference>
<feature type="non-terminal residue" evidence="2">
    <location>
        <position position="1"/>
    </location>
</feature>
<feature type="non-terminal residue" evidence="2">
    <location>
        <position position="22"/>
    </location>
</feature>
<accession>A0A6J4J6L5</accession>
<gene>
    <name evidence="2" type="ORF">AVDCRST_MAG04-3132</name>
</gene>
<evidence type="ECO:0000256" key="1">
    <source>
        <dbReference type="SAM" id="MobiDB-lite"/>
    </source>
</evidence>
<dbReference type="AlphaFoldDB" id="A0A6J4J6L5"/>